<feature type="transmembrane region" description="Helical" evidence="6">
    <location>
        <begin position="314"/>
        <end position="331"/>
    </location>
</feature>
<dbReference type="InterPro" id="IPR050189">
    <property type="entry name" value="MFS_Efflux_Transporters"/>
</dbReference>
<dbReference type="Pfam" id="PF07690">
    <property type="entry name" value="MFS_1"/>
    <property type="match status" value="1"/>
</dbReference>
<keyword evidence="3 6" id="KW-0812">Transmembrane</keyword>
<proteinExistence type="predicted"/>
<dbReference type="PROSITE" id="PS50850">
    <property type="entry name" value="MFS"/>
    <property type="match status" value="1"/>
</dbReference>
<dbReference type="PANTHER" id="PTHR43124:SF3">
    <property type="entry name" value="CHLORAMPHENICOL EFFLUX PUMP RV0191"/>
    <property type="match status" value="1"/>
</dbReference>
<feature type="transmembrane region" description="Helical" evidence="6">
    <location>
        <begin position="12"/>
        <end position="34"/>
    </location>
</feature>
<evidence type="ECO:0000313" key="8">
    <source>
        <dbReference type="EMBL" id="NEZ56648.1"/>
    </source>
</evidence>
<reference evidence="8 9" key="1">
    <citation type="journal article" date="2020" name="Microb. Ecol.">
        <title>Ecogenomics of the Marine Benthic Filamentous Cyanobacterium Adonisia.</title>
        <authorList>
            <person name="Walter J.M."/>
            <person name="Coutinho F.H."/>
            <person name="Leomil L."/>
            <person name="Hargreaves P.I."/>
            <person name="Campeao M.E."/>
            <person name="Vieira V.V."/>
            <person name="Silva B.S."/>
            <person name="Fistarol G.O."/>
            <person name="Salomon P.S."/>
            <person name="Sawabe T."/>
            <person name="Mino S."/>
            <person name="Hosokawa M."/>
            <person name="Miyashita H."/>
            <person name="Maruyama F."/>
            <person name="van Verk M.C."/>
            <person name="Dutilh B.E."/>
            <person name="Thompson C.C."/>
            <person name="Thompson F.L."/>
        </authorList>
    </citation>
    <scope>NUCLEOTIDE SEQUENCE [LARGE SCALE GENOMIC DNA]</scope>
    <source>
        <strain evidence="8 9">CCMR0081</strain>
    </source>
</reference>
<keyword evidence="9" id="KW-1185">Reference proteome</keyword>
<feature type="transmembrane region" description="Helical" evidence="6">
    <location>
        <begin position="352"/>
        <end position="370"/>
    </location>
</feature>
<evidence type="ECO:0000313" key="9">
    <source>
        <dbReference type="Proteomes" id="UP000481033"/>
    </source>
</evidence>
<feature type="transmembrane region" description="Helical" evidence="6">
    <location>
        <begin position="376"/>
        <end position="392"/>
    </location>
</feature>
<name>A0A6M0RK65_9CYAN</name>
<dbReference type="AlphaFoldDB" id="A0A6M0RK65"/>
<dbReference type="RefSeq" id="WP_163698642.1">
    <property type="nucleotide sequence ID" value="NZ_QXHD01000004.1"/>
</dbReference>
<feature type="transmembrane region" description="Helical" evidence="6">
    <location>
        <begin position="261"/>
        <end position="281"/>
    </location>
</feature>
<dbReference type="EMBL" id="QXHD01000004">
    <property type="protein sequence ID" value="NEZ56648.1"/>
    <property type="molecule type" value="Genomic_DNA"/>
</dbReference>
<evidence type="ECO:0000256" key="5">
    <source>
        <dbReference type="ARBA" id="ARBA00023136"/>
    </source>
</evidence>
<dbReference type="InterPro" id="IPR020846">
    <property type="entry name" value="MFS_dom"/>
</dbReference>
<feature type="transmembrane region" description="Helical" evidence="6">
    <location>
        <begin position="81"/>
        <end position="100"/>
    </location>
</feature>
<keyword evidence="4 6" id="KW-1133">Transmembrane helix</keyword>
<accession>A0A6M0RK65</accession>
<comment type="subcellular location">
    <subcellularLocation>
        <location evidence="1">Cell membrane</location>
        <topology evidence="1">Multi-pass membrane protein</topology>
    </subcellularLocation>
</comment>
<comment type="caution">
    <text evidence="8">The sequence shown here is derived from an EMBL/GenBank/DDBJ whole genome shotgun (WGS) entry which is preliminary data.</text>
</comment>
<dbReference type="GO" id="GO:0005886">
    <property type="term" value="C:plasma membrane"/>
    <property type="evidence" value="ECO:0007669"/>
    <property type="project" value="UniProtKB-SubCell"/>
</dbReference>
<evidence type="ECO:0000256" key="6">
    <source>
        <dbReference type="SAM" id="Phobius"/>
    </source>
</evidence>
<feature type="transmembrane region" description="Helical" evidence="6">
    <location>
        <begin position="106"/>
        <end position="131"/>
    </location>
</feature>
<dbReference type="InterPro" id="IPR011701">
    <property type="entry name" value="MFS"/>
</dbReference>
<evidence type="ECO:0000259" key="7">
    <source>
        <dbReference type="PROSITE" id="PS50850"/>
    </source>
</evidence>
<evidence type="ECO:0000256" key="1">
    <source>
        <dbReference type="ARBA" id="ARBA00004651"/>
    </source>
</evidence>
<keyword evidence="5 6" id="KW-0472">Membrane</keyword>
<dbReference type="Proteomes" id="UP000481033">
    <property type="component" value="Unassembled WGS sequence"/>
</dbReference>
<evidence type="ECO:0000256" key="3">
    <source>
        <dbReference type="ARBA" id="ARBA00022692"/>
    </source>
</evidence>
<protein>
    <submittedName>
        <fullName evidence="8">MFS transporter</fullName>
    </submittedName>
</protein>
<feature type="transmembrane region" description="Helical" evidence="6">
    <location>
        <begin position="143"/>
        <end position="164"/>
    </location>
</feature>
<dbReference type="PANTHER" id="PTHR43124">
    <property type="entry name" value="PURINE EFFLUX PUMP PBUE"/>
    <property type="match status" value="1"/>
</dbReference>
<feature type="domain" description="Major facilitator superfamily (MFS) profile" evidence="7">
    <location>
        <begin position="16"/>
        <end position="393"/>
    </location>
</feature>
<sequence length="393" mass="42691">MRLTGKHKTLKTVMSLTIIFLIIELLDELVGGVLDPAWPLIRQDLNLSYGQVGLLLATPSTISQIIEPIFGIWADMGHRRRLIVGGGMGFAIALFLLSFSQDFTGFTLGLMLLGPASGSFVNIAQATLMDLEPTRHEQSMARWTLAGSLGNVMGPLILAVAIALNQGWRGALFILAILSGLMAVLLWRSPNLFKLTSPPEARKVHSLNHGFRNAISALKRPNIVRWLTLLQFSDLMLDVFRGFVALYFVDVVNTNATQASFAMAIWLGFGLLGDFLLIPLLERVRGLTYLKVSVILVLCLYPAFLLVPSLTTKYIVLGCLGFLNAGWYSILQGQLYTAMLGQSGSVITLSNLFGLIGSLAPLLIGVAALYIGLGNAMWILIAAPIALLIGLLR</sequence>
<dbReference type="GO" id="GO:0022857">
    <property type="term" value="F:transmembrane transporter activity"/>
    <property type="evidence" value="ECO:0007669"/>
    <property type="project" value="InterPro"/>
</dbReference>
<dbReference type="SUPFAM" id="SSF103473">
    <property type="entry name" value="MFS general substrate transporter"/>
    <property type="match status" value="1"/>
</dbReference>
<feature type="transmembrane region" description="Helical" evidence="6">
    <location>
        <begin position="170"/>
        <end position="187"/>
    </location>
</feature>
<evidence type="ECO:0000256" key="2">
    <source>
        <dbReference type="ARBA" id="ARBA00022475"/>
    </source>
</evidence>
<gene>
    <name evidence="8" type="ORF">DXZ20_13370</name>
</gene>
<evidence type="ECO:0000256" key="4">
    <source>
        <dbReference type="ARBA" id="ARBA00022989"/>
    </source>
</evidence>
<keyword evidence="2" id="KW-1003">Cell membrane</keyword>
<dbReference type="Gene3D" id="1.20.1250.20">
    <property type="entry name" value="MFS general substrate transporter like domains"/>
    <property type="match status" value="1"/>
</dbReference>
<organism evidence="8 9">
    <name type="scientific">Adonisia turfae CCMR0081</name>
    <dbReference type="NCBI Taxonomy" id="2292702"/>
    <lineage>
        <taxon>Bacteria</taxon>
        <taxon>Bacillati</taxon>
        <taxon>Cyanobacteriota</taxon>
        <taxon>Adonisia</taxon>
        <taxon>Adonisia turfae</taxon>
    </lineage>
</organism>
<feature type="transmembrane region" description="Helical" evidence="6">
    <location>
        <begin position="288"/>
        <end position="308"/>
    </location>
</feature>
<dbReference type="InterPro" id="IPR036259">
    <property type="entry name" value="MFS_trans_sf"/>
</dbReference>